<accession>A0A183JC21</accession>
<organism evidence="1">
    <name type="scientific">Schistosoma curassoni</name>
    <dbReference type="NCBI Taxonomy" id="6186"/>
    <lineage>
        <taxon>Eukaryota</taxon>
        <taxon>Metazoa</taxon>
        <taxon>Spiralia</taxon>
        <taxon>Lophotrochozoa</taxon>
        <taxon>Platyhelminthes</taxon>
        <taxon>Trematoda</taxon>
        <taxon>Digenea</taxon>
        <taxon>Strigeidida</taxon>
        <taxon>Schistosomatoidea</taxon>
        <taxon>Schistosomatidae</taxon>
        <taxon>Schistosoma</taxon>
    </lineage>
</organism>
<dbReference type="WBParaSite" id="SCUD_0000022701-mRNA-1">
    <property type="protein sequence ID" value="SCUD_0000022701-mRNA-1"/>
    <property type="gene ID" value="SCUD_0000022701"/>
</dbReference>
<name>A0A183JC21_9TREM</name>
<proteinExistence type="predicted"/>
<dbReference type="AlphaFoldDB" id="A0A183JC21"/>
<protein>
    <submittedName>
        <fullName evidence="1">Uncharacterized protein</fullName>
    </submittedName>
</protein>
<evidence type="ECO:0000313" key="1">
    <source>
        <dbReference type="WBParaSite" id="SCUD_0000022701-mRNA-1"/>
    </source>
</evidence>
<sequence>MVRYYSIDLQVNEQSKHPMLYQTQFDILFDLTMSSDHQHHFLQHYYNHL</sequence>
<reference evidence="1" key="1">
    <citation type="submission" date="2016-06" db="UniProtKB">
        <authorList>
            <consortium name="WormBaseParasite"/>
        </authorList>
    </citation>
    <scope>IDENTIFICATION</scope>
</reference>